<sequence>MPNKRAGAIAAFALVVASMVGTGVFTSLGYQLPTLSSGPQIIFLWLLGGIIALCGALCYATIAKALPRSGGEHHFLGEIYHPALGFMAGILSTIVGFAAPTALSAIAFGEYLHKALPGLPVTASAIVVILLGTAAHAFSATTSARVQVSATALKLLLIAAFLIAAVMLPGKGDIRWDFEASTDIAAVFHPAFAISLFFVFYAYSGWNAAIYGLEEWDQPERTVQRALIGGTLVVTILYIALNAAFLHAAPVGDMRGETAVGEIAARSLFGASAAAPIALLFALGLFASVSAQLWAGPRVLAAMGRSTPALSFLTPKSDAPLLALGIQSILALAFVLLTTFRDLVNYTQTGLTLCTMLTVAGLFFLRTKLPPGTLWKLLLPATIFLAMTAFAIVRSVVAEPKTTLLGLATAGICALLWFPLHRLKK</sequence>
<dbReference type="PANTHER" id="PTHR11785">
    <property type="entry name" value="AMINO ACID TRANSPORTER"/>
    <property type="match status" value="1"/>
</dbReference>
<keyword evidence="2 5" id="KW-0812">Transmembrane</keyword>
<organism evidence="6 7">
    <name type="scientific">Haloferula chungangensis</name>
    <dbReference type="NCBI Taxonomy" id="1048331"/>
    <lineage>
        <taxon>Bacteria</taxon>
        <taxon>Pseudomonadati</taxon>
        <taxon>Verrucomicrobiota</taxon>
        <taxon>Verrucomicrobiia</taxon>
        <taxon>Verrucomicrobiales</taxon>
        <taxon>Verrucomicrobiaceae</taxon>
        <taxon>Haloferula</taxon>
    </lineage>
</organism>
<dbReference type="Gene3D" id="1.20.1740.10">
    <property type="entry name" value="Amino acid/polyamine transporter I"/>
    <property type="match status" value="1"/>
</dbReference>
<dbReference type="Pfam" id="PF13520">
    <property type="entry name" value="AA_permease_2"/>
    <property type="match status" value="1"/>
</dbReference>
<keyword evidence="4 5" id="KW-0472">Membrane</keyword>
<protein>
    <submittedName>
        <fullName evidence="6">APC family permease</fullName>
    </submittedName>
</protein>
<dbReference type="InterPro" id="IPR050598">
    <property type="entry name" value="AminoAcid_Transporter"/>
</dbReference>
<comment type="caution">
    <text evidence="6">The sequence shown here is derived from an EMBL/GenBank/DDBJ whole genome shotgun (WGS) entry which is preliminary data.</text>
</comment>
<evidence type="ECO:0000256" key="2">
    <source>
        <dbReference type="ARBA" id="ARBA00022692"/>
    </source>
</evidence>
<feature type="transmembrane region" description="Helical" evidence="5">
    <location>
        <begin position="225"/>
        <end position="248"/>
    </location>
</feature>
<feature type="transmembrane region" description="Helical" evidence="5">
    <location>
        <begin position="321"/>
        <end position="340"/>
    </location>
</feature>
<feature type="transmembrane region" description="Helical" evidence="5">
    <location>
        <begin position="377"/>
        <end position="397"/>
    </location>
</feature>
<evidence type="ECO:0000256" key="1">
    <source>
        <dbReference type="ARBA" id="ARBA00004141"/>
    </source>
</evidence>
<dbReference type="RefSeq" id="WP_379709798.1">
    <property type="nucleotide sequence ID" value="NZ_JBHTBS010000002.1"/>
</dbReference>
<feature type="transmembrane region" description="Helical" evidence="5">
    <location>
        <begin position="42"/>
        <end position="62"/>
    </location>
</feature>
<feature type="transmembrane region" description="Helical" evidence="5">
    <location>
        <begin position="83"/>
        <end position="109"/>
    </location>
</feature>
<evidence type="ECO:0000256" key="3">
    <source>
        <dbReference type="ARBA" id="ARBA00022989"/>
    </source>
</evidence>
<feature type="transmembrane region" description="Helical" evidence="5">
    <location>
        <begin position="121"/>
        <end position="140"/>
    </location>
</feature>
<gene>
    <name evidence="6" type="ORF">ACFQY0_04915</name>
</gene>
<evidence type="ECO:0000256" key="5">
    <source>
        <dbReference type="SAM" id="Phobius"/>
    </source>
</evidence>
<evidence type="ECO:0000313" key="7">
    <source>
        <dbReference type="Proteomes" id="UP001596472"/>
    </source>
</evidence>
<keyword evidence="7" id="KW-1185">Reference proteome</keyword>
<dbReference type="PIRSF" id="PIRSF006060">
    <property type="entry name" value="AA_transporter"/>
    <property type="match status" value="1"/>
</dbReference>
<evidence type="ECO:0000313" key="6">
    <source>
        <dbReference type="EMBL" id="MFC7336510.1"/>
    </source>
</evidence>
<dbReference type="Proteomes" id="UP001596472">
    <property type="component" value="Unassembled WGS sequence"/>
</dbReference>
<feature type="transmembrane region" description="Helical" evidence="5">
    <location>
        <begin position="268"/>
        <end position="295"/>
    </location>
</feature>
<name>A0ABW2L5T1_9BACT</name>
<feature type="transmembrane region" description="Helical" evidence="5">
    <location>
        <begin position="403"/>
        <end position="420"/>
    </location>
</feature>
<feature type="transmembrane region" description="Helical" evidence="5">
    <location>
        <begin position="152"/>
        <end position="170"/>
    </location>
</feature>
<dbReference type="InterPro" id="IPR002293">
    <property type="entry name" value="AA/rel_permease1"/>
</dbReference>
<dbReference type="PANTHER" id="PTHR11785:SF512">
    <property type="entry name" value="SOBREMESA, ISOFORM B"/>
    <property type="match status" value="1"/>
</dbReference>
<accession>A0ABW2L5T1</accession>
<comment type="subcellular location">
    <subcellularLocation>
        <location evidence="1">Membrane</location>
        <topology evidence="1">Multi-pass membrane protein</topology>
    </subcellularLocation>
</comment>
<evidence type="ECO:0000256" key="4">
    <source>
        <dbReference type="ARBA" id="ARBA00023136"/>
    </source>
</evidence>
<feature type="transmembrane region" description="Helical" evidence="5">
    <location>
        <begin position="346"/>
        <end position="365"/>
    </location>
</feature>
<reference evidence="7" key="1">
    <citation type="journal article" date="2019" name="Int. J. Syst. Evol. Microbiol.">
        <title>The Global Catalogue of Microorganisms (GCM) 10K type strain sequencing project: providing services to taxonomists for standard genome sequencing and annotation.</title>
        <authorList>
            <consortium name="The Broad Institute Genomics Platform"/>
            <consortium name="The Broad Institute Genome Sequencing Center for Infectious Disease"/>
            <person name="Wu L."/>
            <person name="Ma J."/>
        </authorList>
    </citation>
    <scope>NUCLEOTIDE SEQUENCE [LARGE SCALE GENOMIC DNA]</scope>
    <source>
        <strain evidence="7">CGMCC 4.1467</strain>
    </source>
</reference>
<feature type="transmembrane region" description="Helical" evidence="5">
    <location>
        <begin position="190"/>
        <end position="213"/>
    </location>
</feature>
<proteinExistence type="predicted"/>
<keyword evidence="3 5" id="KW-1133">Transmembrane helix</keyword>
<dbReference type="EMBL" id="JBHTBS010000002">
    <property type="protein sequence ID" value="MFC7336510.1"/>
    <property type="molecule type" value="Genomic_DNA"/>
</dbReference>